<sequence length="330" mass="35885">MEIREVLPRDAIPSIDDPTFEASYFGAPGDEAIVVDSDPPRAYPLRILSYHEVVNDAIPRSSDPTDEPNGSAGESDPIAVTWCPICWSALVYDRRVGDDVLTFGVSGNLADDSLVLYDRETESEWQQTSGRCLRGPLEGSTLSLRSSRLTTVGDFRDDHPDGLVLQPVRGGPGEPPERVYDMAPYEGYRSRDAFGLHGMRGEGAPRAWDRSDIDAKTVVIGVEIDGDASAYPRPVVERAGGVLVDSVGGVSVVVFADGDRLSVFEDPGFEFERTDDGVYADGASWSIRTGVADDGRALAPVDSRRMFAFAWQDIHGSDSMHAPESETDQR</sequence>
<proteinExistence type="predicted"/>
<reference evidence="1 2" key="1">
    <citation type="submission" date="2016-11" db="EMBL/GenBank/DDBJ databases">
        <authorList>
            <person name="Jaros S."/>
            <person name="Januszkiewicz K."/>
            <person name="Wedrychowicz H."/>
        </authorList>
    </citation>
    <scope>NUCLEOTIDE SEQUENCE [LARGE SCALE GENOMIC DNA]</scope>
    <source>
        <strain evidence="1 2">DSM 9297</strain>
    </source>
</reference>
<gene>
    <name evidence="1" type="ORF">SAMN05443636_1634</name>
</gene>
<evidence type="ECO:0008006" key="3">
    <source>
        <dbReference type="Google" id="ProtNLM"/>
    </source>
</evidence>
<dbReference type="OrthoDB" id="2731at2157"/>
<dbReference type="RefSeq" id="WP_073308311.1">
    <property type="nucleotide sequence ID" value="NZ_FQWV01000003.1"/>
</dbReference>
<dbReference type="EMBL" id="FQWV01000003">
    <property type="protein sequence ID" value="SHH02022.1"/>
    <property type="molecule type" value="Genomic_DNA"/>
</dbReference>
<protein>
    <recommendedName>
        <fullName evidence="3">DUF3179 domain-containing protein</fullName>
    </recommendedName>
</protein>
<dbReference type="Pfam" id="PF11376">
    <property type="entry name" value="DUF3179"/>
    <property type="match status" value="1"/>
</dbReference>
<name>A0A1M5PJP3_9EURY</name>
<dbReference type="AlphaFoldDB" id="A0A1M5PJP3"/>
<dbReference type="Proteomes" id="UP000184357">
    <property type="component" value="Unassembled WGS sequence"/>
</dbReference>
<keyword evidence="2" id="KW-1185">Reference proteome</keyword>
<evidence type="ECO:0000313" key="1">
    <source>
        <dbReference type="EMBL" id="SHH02022.1"/>
    </source>
</evidence>
<accession>A0A1M5PJP3</accession>
<dbReference type="STRING" id="43928.SAMN05443636_1634"/>
<organism evidence="1 2">
    <name type="scientific">Halobaculum gomorrense</name>
    <dbReference type="NCBI Taxonomy" id="43928"/>
    <lineage>
        <taxon>Archaea</taxon>
        <taxon>Methanobacteriati</taxon>
        <taxon>Methanobacteriota</taxon>
        <taxon>Stenosarchaea group</taxon>
        <taxon>Halobacteria</taxon>
        <taxon>Halobacteriales</taxon>
        <taxon>Haloferacaceae</taxon>
        <taxon>Halobaculum</taxon>
    </lineage>
</organism>
<dbReference type="InterPro" id="IPR021516">
    <property type="entry name" value="DUF3179"/>
</dbReference>
<evidence type="ECO:0000313" key="2">
    <source>
        <dbReference type="Proteomes" id="UP000184357"/>
    </source>
</evidence>